<name>A0AB36S8K2_9ENTE</name>
<dbReference type="Pfam" id="PF04883">
    <property type="entry name" value="HK97-gp10_like"/>
    <property type="match status" value="1"/>
</dbReference>
<dbReference type="AlphaFoldDB" id="A0AB36S8K2"/>
<reference evidence="1 2" key="1">
    <citation type="submission" date="2017-09" db="EMBL/GenBank/DDBJ databases">
        <title>FDA dAtabase for Regulatory Grade micrObial Sequences (FDA-ARGOS): Supporting development and validation of Infectious Disease Dx tests.</title>
        <authorList>
            <person name="Minogue T."/>
            <person name="Wolcott M."/>
            <person name="Wasieloski L."/>
            <person name="Aguilar W."/>
            <person name="Moore D."/>
            <person name="Tallon L.J."/>
            <person name="Sadzewicz L."/>
            <person name="Ott S."/>
            <person name="Zhao X."/>
            <person name="Nagaraj S."/>
            <person name="Vavikolanu K."/>
            <person name="Aluvathingal J."/>
            <person name="Nadendla S."/>
            <person name="Sichtig H."/>
        </authorList>
    </citation>
    <scope>NUCLEOTIDE SEQUENCE [LARGE SCALE GENOMIC DNA]</scope>
    <source>
        <strain evidence="1 2">FDAARGOS_396</strain>
    </source>
</reference>
<protein>
    <recommendedName>
        <fullName evidence="3">HK97 gp10 family phage protein</fullName>
    </recommendedName>
</protein>
<comment type="caution">
    <text evidence="1">The sequence shown here is derived from an EMBL/GenBank/DDBJ whole genome shotgun (WGS) entry which is preliminary data.</text>
</comment>
<organism evidence="1 2">
    <name type="scientific">Enterococcus durans</name>
    <dbReference type="NCBI Taxonomy" id="53345"/>
    <lineage>
        <taxon>Bacteria</taxon>
        <taxon>Bacillati</taxon>
        <taxon>Bacillota</taxon>
        <taxon>Bacilli</taxon>
        <taxon>Lactobacillales</taxon>
        <taxon>Enterococcaceae</taxon>
        <taxon>Enterococcus</taxon>
    </lineage>
</organism>
<dbReference type="InterPro" id="IPR010064">
    <property type="entry name" value="HK97-gp10_tail"/>
</dbReference>
<proteinExistence type="predicted"/>
<dbReference type="NCBIfam" id="TIGR01725">
    <property type="entry name" value="phge_HK97_gp10"/>
    <property type="match status" value="1"/>
</dbReference>
<dbReference type="Proteomes" id="UP000220669">
    <property type="component" value="Unassembled WGS sequence"/>
</dbReference>
<dbReference type="EMBL" id="PDEB01000004">
    <property type="protein sequence ID" value="PEH45078.1"/>
    <property type="molecule type" value="Genomic_DNA"/>
</dbReference>
<gene>
    <name evidence="1" type="ORF">CRM96_08670</name>
</gene>
<accession>A0AB36S8K2</accession>
<evidence type="ECO:0000313" key="2">
    <source>
        <dbReference type="Proteomes" id="UP000220669"/>
    </source>
</evidence>
<evidence type="ECO:0008006" key="3">
    <source>
        <dbReference type="Google" id="ProtNLM"/>
    </source>
</evidence>
<evidence type="ECO:0000313" key="1">
    <source>
        <dbReference type="EMBL" id="PEH45078.1"/>
    </source>
</evidence>
<sequence>MANNFMFTSYKDKVKRQLEEAGLTGMEKVLRIIRAAAKAGAPVATGQLRDRIDFAIKTASDEIIGAVGSPEEYAIYVEFGTGEFAENGAGRKGGWVYKDPSGEWYFTWGQDPQPFLRPAFRQNKETIKKVLGQEYGARFGGK</sequence>
<dbReference type="RefSeq" id="WP_002342137.1">
    <property type="nucleotide sequence ID" value="NZ_PDEB01000004.1"/>
</dbReference>